<evidence type="ECO:0000256" key="1">
    <source>
        <dbReference type="SAM" id="MobiDB-lite"/>
    </source>
</evidence>
<sequence length="80" mass="9823">MIPTANPPAQQQQRRQQQQQQKQVIKLPLRLQSIHTLQVTFMRRRTRHHERNPYTHSPVFDFHLETIRKYTDLEYFSPKE</sequence>
<evidence type="ECO:0000313" key="3">
    <source>
        <dbReference type="Proteomes" id="UP000324222"/>
    </source>
</evidence>
<evidence type="ECO:0000313" key="2">
    <source>
        <dbReference type="EMBL" id="MPC43811.1"/>
    </source>
</evidence>
<dbReference type="Proteomes" id="UP000324222">
    <property type="component" value="Unassembled WGS sequence"/>
</dbReference>
<protein>
    <submittedName>
        <fullName evidence="2">Uncharacterized protein</fullName>
    </submittedName>
</protein>
<dbReference type="AlphaFoldDB" id="A0A5B7F9F3"/>
<feature type="region of interest" description="Disordered" evidence="1">
    <location>
        <begin position="1"/>
        <end position="24"/>
    </location>
</feature>
<feature type="compositionally biased region" description="Low complexity" evidence="1">
    <location>
        <begin position="10"/>
        <end position="23"/>
    </location>
</feature>
<keyword evidence="3" id="KW-1185">Reference proteome</keyword>
<proteinExistence type="predicted"/>
<reference evidence="2 3" key="1">
    <citation type="submission" date="2019-05" db="EMBL/GenBank/DDBJ databases">
        <title>Another draft genome of Portunus trituberculatus and its Hox gene families provides insights of decapod evolution.</title>
        <authorList>
            <person name="Jeong J.-H."/>
            <person name="Song I."/>
            <person name="Kim S."/>
            <person name="Choi T."/>
            <person name="Kim D."/>
            <person name="Ryu S."/>
            <person name="Kim W."/>
        </authorList>
    </citation>
    <scope>NUCLEOTIDE SEQUENCE [LARGE SCALE GENOMIC DNA]</scope>
    <source>
        <tissue evidence="2">Muscle</tissue>
    </source>
</reference>
<name>A0A5B7F9F3_PORTR</name>
<dbReference type="EMBL" id="VSRR010006005">
    <property type="protein sequence ID" value="MPC43811.1"/>
    <property type="molecule type" value="Genomic_DNA"/>
</dbReference>
<accession>A0A5B7F9F3</accession>
<gene>
    <name evidence="2" type="ORF">E2C01_037465</name>
</gene>
<comment type="caution">
    <text evidence="2">The sequence shown here is derived from an EMBL/GenBank/DDBJ whole genome shotgun (WGS) entry which is preliminary data.</text>
</comment>
<organism evidence="2 3">
    <name type="scientific">Portunus trituberculatus</name>
    <name type="common">Swimming crab</name>
    <name type="synonym">Neptunus trituberculatus</name>
    <dbReference type="NCBI Taxonomy" id="210409"/>
    <lineage>
        <taxon>Eukaryota</taxon>
        <taxon>Metazoa</taxon>
        <taxon>Ecdysozoa</taxon>
        <taxon>Arthropoda</taxon>
        <taxon>Crustacea</taxon>
        <taxon>Multicrustacea</taxon>
        <taxon>Malacostraca</taxon>
        <taxon>Eumalacostraca</taxon>
        <taxon>Eucarida</taxon>
        <taxon>Decapoda</taxon>
        <taxon>Pleocyemata</taxon>
        <taxon>Brachyura</taxon>
        <taxon>Eubrachyura</taxon>
        <taxon>Portunoidea</taxon>
        <taxon>Portunidae</taxon>
        <taxon>Portuninae</taxon>
        <taxon>Portunus</taxon>
    </lineage>
</organism>